<gene>
    <name evidence="1" type="ORF">GCM10009798_05060</name>
</gene>
<dbReference type="Proteomes" id="UP001500571">
    <property type="component" value="Unassembled WGS sequence"/>
</dbReference>
<keyword evidence="2" id="KW-1185">Reference proteome</keyword>
<sequence>MSTPGNTKPYRRRTRPQLPPETLHWPTFVVTAPHSVPAPRGSQYARQPFGTWHGRTVGSHQTLCGRLAMTWTYFWTLDFQRTNRKLACPECARIAGLEV</sequence>
<dbReference type="RefSeq" id="WP_344042081.1">
    <property type="nucleotide sequence ID" value="NZ_BAAAPB010000001.1"/>
</dbReference>
<reference evidence="2" key="1">
    <citation type="journal article" date="2019" name="Int. J. Syst. Evol. Microbiol.">
        <title>The Global Catalogue of Microorganisms (GCM) 10K type strain sequencing project: providing services to taxonomists for standard genome sequencing and annotation.</title>
        <authorList>
            <consortium name="The Broad Institute Genomics Platform"/>
            <consortium name="The Broad Institute Genome Sequencing Center for Infectious Disease"/>
            <person name="Wu L."/>
            <person name="Ma J."/>
        </authorList>
    </citation>
    <scope>NUCLEOTIDE SEQUENCE [LARGE SCALE GENOMIC DNA]</scope>
    <source>
        <strain evidence="2">JCM 15309</strain>
    </source>
</reference>
<evidence type="ECO:0000313" key="2">
    <source>
        <dbReference type="Proteomes" id="UP001500571"/>
    </source>
</evidence>
<organism evidence="1 2">
    <name type="scientific">Nocardioides panacihumi</name>
    <dbReference type="NCBI Taxonomy" id="400774"/>
    <lineage>
        <taxon>Bacteria</taxon>
        <taxon>Bacillati</taxon>
        <taxon>Actinomycetota</taxon>
        <taxon>Actinomycetes</taxon>
        <taxon>Propionibacteriales</taxon>
        <taxon>Nocardioidaceae</taxon>
        <taxon>Nocardioides</taxon>
    </lineage>
</organism>
<dbReference type="EMBL" id="BAAAPB010000001">
    <property type="protein sequence ID" value="GAA1948845.1"/>
    <property type="molecule type" value="Genomic_DNA"/>
</dbReference>
<comment type="caution">
    <text evidence="1">The sequence shown here is derived from an EMBL/GenBank/DDBJ whole genome shotgun (WGS) entry which is preliminary data.</text>
</comment>
<protein>
    <recommendedName>
        <fullName evidence="3">Zinc-ribbon domain-containing protein</fullName>
    </recommendedName>
</protein>
<evidence type="ECO:0008006" key="3">
    <source>
        <dbReference type="Google" id="ProtNLM"/>
    </source>
</evidence>
<proteinExistence type="predicted"/>
<name>A0ABP5BNU1_9ACTN</name>
<accession>A0ABP5BNU1</accession>
<evidence type="ECO:0000313" key="1">
    <source>
        <dbReference type="EMBL" id="GAA1948845.1"/>
    </source>
</evidence>